<evidence type="ECO:0000313" key="1">
    <source>
        <dbReference type="EMBL" id="KAJ9092293.1"/>
    </source>
</evidence>
<comment type="caution">
    <text evidence="1">The sequence shown here is derived from an EMBL/GenBank/DDBJ whole genome shotgun (WGS) entry which is preliminary data.</text>
</comment>
<dbReference type="EMBL" id="JASBWS010000179">
    <property type="protein sequence ID" value="KAJ9092293.1"/>
    <property type="molecule type" value="Genomic_DNA"/>
</dbReference>
<name>A0ACC2UZN5_9TREE</name>
<organism evidence="1 2">
    <name type="scientific">Naganishia adeliensis</name>
    <dbReference type="NCBI Taxonomy" id="92952"/>
    <lineage>
        <taxon>Eukaryota</taxon>
        <taxon>Fungi</taxon>
        <taxon>Dikarya</taxon>
        <taxon>Basidiomycota</taxon>
        <taxon>Agaricomycotina</taxon>
        <taxon>Tremellomycetes</taxon>
        <taxon>Filobasidiales</taxon>
        <taxon>Filobasidiaceae</taxon>
        <taxon>Naganishia</taxon>
    </lineage>
</organism>
<dbReference type="Proteomes" id="UP001230649">
    <property type="component" value="Unassembled WGS sequence"/>
</dbReference>
<sequence>MATQALLHDQVTLTAEHTLNEYGLQLKSTIGVGAYGVVCRAQRLYAPSGNSRDLPSDYAVKVLVMAQPNTAAHKQQLRELSLHDFACRHPNIVTIYKTIQRGDLILIIMDLCHGGDLFTMITERQRHCHDMGIYHRDLKPENILCSRNGENVYLADFGLATTEKQSRDFGCGSTFYMSPGRLSRFSSTDGKLIFSVDTECQGGLDGHRQLGYSTRANDIWSLGVILVNLTCGRNPWRQASNKDETFRAYVHNPDFLRSILPISLELNDLLKRIFTLDPDQRLSIPSIMAAVNRITTFTMSEHELRQAHAAAKPCNASTGAAPIHPGNPGPQLRSRAPQNAIRGHGAGLGHVDPEPTGSSAQHTPQLEHNRTLSSSEDDVRVPQTPPCPADQVHRQPLKSISTTPNRSRSPSPLDMHR</sequence>
<protein>
    <submittedName>
        <fullName evidence="1">Uncharacterized protein</fullName>
    </submittedName>
</protein>
<proteinExistence type="predicted"/>
<reference evidence="1" key="1">
    <citation type="submission" date="2023-04" db="EMBL/GenBank/DDBJ databases">
        <title>Draft Genome sequencing of Naganishia species isolated from polar environments using Oxford Nanopore Technology.</title>
        <authorList>
            <person name="Leo P."/>
            <person name="Venkateswaran K."/>
        </authorList>
    </citation>
    <scope>NUCLEOTIDE SEQUENCE</scope>
    <source>
        <strain evidence="1">MNA-CCFEE 5262</strain>
    </source>
</reference>
<gene>
    <name evidence="1" type="ORF">QFC20_007421</name>
</gene>
<evidence type="ECO:0000313" key="2">
    <source>
        <dbReference type="Proteomes" id="UP001230649"/>
    </source>
</evidence>
<keyword evidence="2" id="KW-1185">Reference proteome</keyword>
<accession>A0ACC2UZN5</accession>